<dbReference type="EMBL" id="CACRXK020008031">
    <property type="protein sequence ID" value="CAB4013813.1"/>
    <property type="molecule type" value="Genomic_DNA"/>
</dbReference>
<sequence length="169" mass="19052">MADKNSAAEWLDVSGNEEALNKNERLRDNLCVSNNGRLKWLGSFEELKDIVSNPIMLTGKWAGPGGDCKLFEAENTEIRWYSKTKTLTVKGDKADEFKAKIMPEIIPNIDEQTEEIEKDGGNAFEQEGNQAKHGMGTSDVVTFAELFEKISDVQQQMHNKFEYLSSVMK</sequence>
<accession>A0A7D9EQ63</accession>
<dbReference type="AlphaFoldDB" id="A0A7D9EQ63"/>
<proteinExistence type="predicted"/>
<protein>
    <submittedName>
        <fullName evidence="1">Uncharacterized protein</fullName>
    </submittedName>
</protein>
<keyword evidence="2" id="KW-1185">Reference proteome</keyword>
<evidence type="ECO:0000313" key="1">
    <source>
        <dbReference type="EMBL" id="CAB4013813.1"/>
    </source>
</evidence>
<evidence type="ECO:0000313" key="2">
    <source>
        <dbReference type="Proteomes" id="UP001152795"/>
    </source>
</evidence>
<comment type="caution">
    <text evidence="1">The sequence shown here is derived from an EMBL/GenBank/DDBJ whole genome shotgun (WGS) entry which is preliminary data.</text>
</comment>
<dbReference type="Proteomes" id="UP001152795">
    <property type="component" value="Unassembled WGS sequence"/>
</dbReference>
<organism evidence="1 2">
    <name type="scientific">Paramuricea clavata</name>
    <name type="common">Red gorgonian</name>
    <name type="synonym">Violescent sea-whip</name>
    <dbReference type="NCBI Taxonomy" id="317549"/>
    <lineage>
        <taxon>Eukaryota</taxon>
        <taxon>Metazoa</taxon>
        <taxon>Cnidaria</taxon>
        <taxon>Anthozoa</taxon>
        <taxon>Octocorallia</taxon>
        <taxon>Malacalcyonacea</taxon>
        <taxon>Plexauridae</taxon>
        <taxon>Paramuricea</taxon>
    </lineage>
</organism>
<reference evidence="1" key="1">
    <citation type="submission" date="2020-04" db="EMBL/GenBank/DDBJ databases">
        <authorList>
            <person name="Alioto T."/>
            <person name="Alioto T."/>
            <person name="Gomez Garrido J."/>
        </authorList>
    </citation>
    <scope>NUCLEOTIDE SEQUENCE</scope>
    <source>
        <strain evidence="1">A484AB</strain>
    </source>
</reference>
<name>A0A7D9EQ63_PARCT</name>
<gene>
    <name evidence="1" type="ORF">PACLA_8A087464</name>
</gene>